<evidence type="ECO:0000313" key="3">
    <source>
        <dbReference type="Proteomes" id="UP000243250"/>
    </source>
</evidence>
<proteinExistence type="predicted"/>
<name>A0A1I6IES8_9EURY</name>
<protein>
    <submittedName>
        <fullName evidence="2">Uncharacterized protein</fullName>
    </submittedName>
</protein>
<feature type="region of interest" description="Disordered" evidence="1">
    <location>
        <begin position="1"/>
        <end position="33"/>
    </location>
</feature>
<keyword evidence="3" id="KW-1185">Reference proteome</keyword>
<feature type="compositionally biased region" description="Polar residues" evidence="1">
    <location>
        <begin position="1"/>
        <end position="16"/>
    </location>
</feature>
<evidence type="ECO:0000313" key="2">
    <source>
        <dbReference type="EMBL" id="SFR65287.1"/>
    </source>
</evidence>
<evidence type="ECO:0000256" key="1">
    <source>
        <dbReference type="SAM" id="MobiDB-lite"/>
    </source>
</evidence>
<dbReference type="STRING" id="555875.SAMN04488124_3168"/>
<organism evidence="2 3">
    <name type="scientific">Halogeometricum limi</name>
    <dbReference type="NCBI Taxonomy" id="555875"/>
    <lineage>
        <taxon>Archaea</taxon>
        <taxon>Methanobacteriati</taxon>
        <taxon>Methanobacteriota</taxon>
        <taxon>Stenosarchaea group</taxon>
        <taxon>Halobacteria</taxon>
        <taxon>Halobacteriales</taxon>
        <taxon>Haloferacaceae</taxon>
        <taxon>Halogeometricum</taxon>
    </lineage>
</organism>
<dbReference type="AlphaFoldDB" id="A0A1I6IES8"/>
<sequence length="54" mass="5100">MDDGTNDSTSRVQSASPGHGRSVAGDGLLAGRAGDSGIVSAATATATDTDAGGH</sequence>
<dbReference type="Proteomes" id="UP000243250">
    <property type="component" value="Unassembled WGS sequence"/>
</dbReference>
<dbReference type="EMBL" id="FOYS01000005">
    <property type="protein sequence ID" value="SFR65287.1"/>
    <property type="molecule type" value="Genomic_DNA"/>
</dbReference>
<reference evidence="3" key="1">
    <citation type="submission" date="2016-10" db="EMBL/GenBank/DDBJ databases">
        <authorList>
            <person name="Varghese N."/>
            <person name="Submissions S."/>
        </authorList>
    </citation>
    <scope>NUCLEOTIDE SEQUENCE [LARGE SCALE GENOMIC DNA]</scope>
    <source>
        <strain evidence="3">CGMCC 1.8711</strain>
    </source>
</reference>
<gene>
    <name evidence="2" type="ORF">SAMN04488124_3168</name>
</gene>
<feature type="compositionally biased region" description="Low complexity" evidence="1">
    <location>
        <begin position="24"/>
        <end position="33"/>
    </location>
</feature>
<accession>A0A1I6IES8</accession>